<name>A0A2T0FLL5_9ASCO</name>
<dbReference type="STRING" id="45607.A0A2T0FLL5"/>
<evidence type="ECO:0000313" key="13">
    <source>
        <dbReference type="Proteomes" id="UP000238350"/>
    </source>
</evidence>
<dbReference type="Gene3D" id="1.50.40.10">
    <property type="entry name" value="Mitochondrial carrier domain"/>
    <property type="match status" value="1"/>
</dbReference>
<dbReference type="SUPFAM" id="SSF103506">
    <property type="entry name" value="Mitochondrial carrier"/>
    <property type="match status" value="1"/>
</dbReference>
<evidence type="ECO:0000256" key="9">
    <source>
        <dbReference type="PROSITE-ProRule" id="PRU00282"/>
    </source>
</evidence>
<evidence type="ECO:0000256" key="1">
    <source>
        <dbReference type="ARBA" id="ARBA00004225"/>
    </source>
</evidence>
<feature type="transmembrane region" description="Helical" evidence="11">
    <location>
        <begin position="313"/>
        <end position="331"/>
    </location>
</feature>
<comment type="similarity">
    <text evidence="2 10">Belongs to the mitochondrial carrier (TC 2.A.29) family.</text>
</comment>
<evidence type="ECO:0000256" key="11">
    <source>
        <dbReference type="SAM" id="Phobius"/>
    </source>
</evidence>
<dbReference type="InterPro" id="IPR023395">
    <property type="entry name" value="MCP_dom_sf"/>
</dbReference>
<evidence type="ECO:0000313" key="12">
    <source>
        <dbReference type="EMBL" id="PRT55876.1"/>
    </source>
</evidence>
<protein>
    <submittedName>
        <fullName evidence="12">Mitochondrial thiamine pyrophosphate carrier 1</fullName>
    </submittedName>
</protein>
<dbReference type="GeneID" id="36517244"/>
<sequence length="353" mass="39729">MAEERPNPVIAVVSGGTRALTTQFFSFYIRVPVKLFRPARIDYTQLLRRSLPAANNEPWSFWRHSNPAMLVRAVRKHGWEFIPDKLLPPILANSVIGAVLYSTYLSALYVLQASSGNKQYPTIKQTAVAGALAGGAQALVATPLDAITTRFDHDLMRTSTNLWKYGAEQLKTLGPRAAYGGITLNLVRECSAFAVFFASFELVKGPMYRSYARWWYSPSYFHPEGRKKSRVLYPSFVLLGGCVAAAAIQIFSYPLSKLHKMHTLRLQAIDQTPNHNRGFQDYLYSYHKTFQAMKKQVKNVANGSWTRWLYGGVFRYTLASMPSTSIGLLVFEIMRIRYAPEPAGGAYEADDDK</sequence>
<feature type="repeat" description="Solcar" evidence="9">
    <location>
        <begin position="121"/>
        <end position="206"/>
    </location>
</feature>
<evidence type="ECO:0000256" key="6">
    <source>
        <dbReference type="ARBA" id="ARBA00022989"/>
    </source>
</evidence>
<dbReference type="GO" id="GO:0022857">
    <property type="term" value="F:transmembrane transporter activity"/>
    <property type="evidence" value="ECO:0007669"/>
    <property type="project" value="TreeGrafter"/>
</dbReference>
<organism evidence="12 13">
    <name type="scientific">Wickerhamiella sorbophila</name>
    <dbReference type="NCBI Taxonomy" id="45607"/>
    <lineage>
        <taxon>Eukaryota</taxon>
        <taxon>Fungi</taxon>
        <taxon>Dikarya</taxon>
        <taxon>Ascomycota</taxon>
        <taxon>Saccharomycotina</taxon>
        <taxon>Dipodascomycetes</taxon>
        <taxon>Dipodascales</taxon>
        <taxon>Trichomonascaceae</taxon>
        <taxon>Wickerhamiella</taxon>
    </lineage>
</organism>
<dbReference type="RefSeq" id="XP_024665821.1">
    <property type="nucleotide sequence ID" value="XM_024810053.1"/>
</dbReference>
<dbReference type="Proteomes" id="UP000238350">
    <property type="component" value="Unassembled WGS sequence"/>
</dbReference>
<dbReference type="AlphaFoldDB" id="A0A2T0FLL5"/>
<comment type="caution">
    <text evidence="12">The sequence shown here is derived from an EMBL/GenBank/DDBJ whole genome shotgun (WGS) entry which is preliminary data.</text>
</comment>
<evidence type="ECO:0000256" key="4">
    <source>
        <dbReference type="ARBA" id="ARBA00022692"/>
    </source>
</evidence>
<evidence type="ECO:0000256" key="8">
    <source>
        <dbReference type="ARBA" id="ARBA00023136"/>
    </source>
</evidence>
<evidence type="ECO:0000256" key="5">
    <source>
        <dbReference type="ARBA" id="ARBA00022737"/>
    </source>
</evidence>
<feature type="transmembrane region" description="Helical" evidence="11">
    <location>
        <begin position="90"/>
        <end position="111"/>
    </location>
</feature>
<dbReference type="PANTHER" id="PTHR45624:SF26">
    <property type="entry name" value="CARRIER PROTEIN, PUTATIVE (AFU_ORTHOLOGUE AFUA_1G07710)-RELATED"/>
    <property type="match status" value="1"/>
</dbReference>
<evidence type="ECO:0000256" key="7">
    <source>
        <dbReference type="ARBA" id="ARBA00023128"/>
    </source>
</evidence>
<comment type="subcellular location">
    <subcellularLocation>
        <location evidence="1">Mitochondrion membrane</location>
        <topology evidence="1">Multi-pass membrane protein</topology>
    </subcellularLocation>
</comment>
<evidence type="ECO:0000256" key="10">
    <source>
        <dbReference type="RuleBase" id="RU000488"/>
    </source>
</evidence>
<dbReference type="PANTHER" id="PTHR45624">
    <property type="entry name" value="MITOCHONDRIAL BASIC AMINO ACIDS TRANSPORTER-RELATED"/>
    <property type="match status" value="1"/>
</dbReference>
<keyword evidence="8 9" id="KW-0472">Membrane</keyword>
<keyword evidence="13" id="KW-1185">Reference proteome</keyword>
<dbReference type="PROSITE" id="PS50920">
    <property type="entry name" value="SOLCAR"/>
    <property type="match status" value="1"/>
</dbReference>
<keyword evidence="7" id="KW-0496">Mitochondrion</keyword>
<gene>
    <name evidence="12" type="ORF">B9G98_03496</name>
</gene>
<evidence type="ECO:0000256" key="3">
    <source>
        <dbReference type="ARBA" id="ARBA00022448"/>
    </source>
</evidence>
<proteinExistence type="inferred from homology"/>
<evidence type="ECO:0000256" key="2">
    <source>
        <dbReference type="ARBA" id="ARBA00006375"/>
    </source>
</evidence>
<dbReference type="Pfam" id="PF00153">
    <property type="entry name" value="Mito_carr"/>
    <property type="match status" value="1"/>
</dbReference>
<keyword evidence="5" id="KW-0677">Repeat</keyword>
<keyword evidence="6 11" id="KW-1133">Transmembrane helix</keyword>
<accession>A0A2T0FLL5</accession>
<reference evidence="12 13" key="1">
    <citation type="submission" date="2017-04" db="EMBL/GenBank/DDBJ databases">
        <title>Genome sequencing of [Candida] sorbophila.</title>
        <authorList>
            <person name="Ahn J.O."/>
        </authorList>
    </citation>
    <scope>NUCLEOTIDE SEQUENCE [LARGE SCALE GENOMIC DNA]</scope>
    <source>
        <strain evidence="12 13">DS02</strain>
    </source>
</reference>
<dbReference type="OrthoDB" id="3364892at2759"/>
<dbReference type="GO" id="GO:0031966">
    <property type="term" value="C:mitochondrial membrane"/>
    <property type="evidence" value="ECO:0007669"/>
    <property type="project" value="UniProtKB-SubCell"/>
</dbReference>
<keyword evidence="3 10" id="KW-0813">Transport</keyword>
<dbReference type="InterPro" id="IPR018108">
    <property type="entry name" value="MCP_transmembrane"/>
</dbReference>
<keyword evidence="4 9" id="KW-0812">Transmembrane</keyword>
<dbReference type="InterPro" id="IPR050567">
    <property type="entry name" value="Mitochondrial_Carrier"/>
</dbReference>
<dbReference type="EMBL" id="NDIQ01000022">
    <property type="protein sequence ID" value="PRT55876.1"/>
    <property type="molecule type" value="Genomic_DNA"/>
</dbReference>
<feature type="transmembrane region" description="Helical" evidence="11">
    <location>
        <begin position="231"/>
        <end position="251"/>
    </location>
</feature>